<gene>
    <name evidence="1" type="ORF">GNE12_25405</name>
</gene>
<proteinExistence type="predicted"/>
<reference evidence="1 2" key="1">
    <citation type="submission" date="2019-11" db="EMBL/GenBank/DDBJ databases">
        <title>Comparison of genomes from free-living endosymbiotic cyanobacteria isolated from Azolla.</title>
        <authorList>
            <person name="Thiel T."/>
            <person name="Pratte B."/>
        </authorList>
    </citation>
    <scope>NUCLEOTIDE SEQUENCE [LARGE SCALE GENOMIC DNA]</scope>
    <source>
        <strain evidence="1 2">N2B</strain>
    </source>
</reference>
<dbReference type="GeneID" id="58721667"/>
<evidence type="ECO:0000313" key="1">
    <source>
        <dbReference type="EMBL" id="MBC1305250.1"/>
    </source>
</evidence>
<evidence type="ECO:0000313" key="2">
    <source>
        <dbReference type="Proteomes" id="UP000570851"/>
    </source>
</evidence>
<dbReference type="RefSeq" id="WP_104009973.1">
    <property type="nucleotide sequence ID" value="NZ_JACKZP010000181.1"/>
</dbReference>
<organism evidence="1 2">
    <name type="scientific">Trichormus variabilis N2B</name>
    <dbReference type="NCBI Taxonomy" id="2681315"/>
    <lineage>
        <taxon>Bacteria</taxon>
        <taxon>Bacillati</taxon>
        <taxon>Cyanobacteriota</taxon>
        <taxon>Cyanophyceae</taxon>
        <taxon>Nostocales</taxon>
        <taxon>Nostocaceae</taxon>
        <taxon>Trichormus</taxon>
    </lineage>
</organism>
<dbReference type="EMBL" id="JACKZP010000181">
    <property type="protein sequence ID" value="MBC1305250.1"/>
    <property type="molecule type" value="Genomic_DNA"/>
</dbReference>
<accession>A0ABR6SFR3</accession>
<sequence>MSCISDVVVAGASPSEPYNGSVVLEEIKQQIRALHKCGMNWDFCTQQNIDSLRLPFKFRLRYAC</sequence>
<name>A0ABR6SFR3_ANAVA</name>
<keyword evidence="2" id="KW-1185">Reference proteome</keyword>
<comment type="caution">
    <text evidence="1">The sequence shown here is derived from an EMBL/GenBank/DDBJ whole genome shotgun (WGS) entry which is preliminary data.</text>
</comment>
<protein>
    <submittedName>
        <fullName evidence="1">Uncharacterized protein</fullName>
    </submittedName>
</protein>
<dbReference type="Proteomes" id="UP000570851">
    <property type="component" value="Unassembled WGS sequence"/>
</dbReference>